<dbReference type="AlphaFoldDB" id="A0A4P2Q5Y8"/>
<feature type="compositionally biased region" description="Pro residues" evidence="4">
    <location>
        <begin position="312"/>
        <end position="331"/>
    </location>
</feature>
<dbReference type="PANTHER" id="PTHR11712">
    <property type="entry name" value="POLYKETIDE SYNTHASE-RELATED"/>
    <property type="match status" value="1"/>
</dbReference>
<dbReference type="InterPro" id="IPR000794">
    <property type="entry name" value="Beta-ketoacyl_synthase"/>
</dbReference>
<organism evidence="6 7">
    <name type="scientific">Sorangium cellulosum</name>
    <name type="common">Polyangium cellulosum</name>
    <dbReference type="NCBI Taxonomy" id="56"/>
    <lineage>
        <taxon>Bacteria</taxon>
        <taxon>Pseudomonadati</taxon>
        <taxon>Myxococcota</taxon>
        <taxon>Polyangia</taxon>
        <taxon>Polyangiales</taxon>
        <taxon>Polyangiaceae</taxon>
        <taxon>Sorangium</taxon>
    </lineage>
</organism>
<dbReference type="PROSITE" id="PS52004">
    <property type="entry name" value="KS3_2"/>
    <property type="match status" value="1"/>
</dbReference>
<dbReference type="SMART" id="SM00825">
    <property type="entry name" value="PKS_KS"/>
    <property type="match status" value="1"/>
</dbReference>
<proteinExistence type="inferred from homology"/>
<dbReference type="GO" id="GO:0004315">
    <property type="term" value="F:3-oxoacyl-[acyl-carrier-protein] synthase activity"/>
    <property type="evidence" value="ECO:0007669"/>
    <property type="project" value="TreeGrafter"/>
</dbReference>
<keyword evidence="2 3" id="KW-0808">Transferase</keyword>
<evidence type="ECO:0000256" key="2">
    <source>
        <dbReference type="ARBA" id="ARBA00022679"/>
    </source>
</evidence>
<dbReference type="EMBL" id="CP012670">
    <property type="protein sequence ID" value="AUX24835.1"/>
    <property type="molecule type" value="Genomic_DNA"/>
</dbReference>
<dbReference type="InterPro" id="IPR016039">
    <property type="entry name" value="Thiolase-like"/>
</dbReference>
<evidence type="ECO:0000256" key="1">
    <source>
        <dbReference type="ARBA" id="ARBA00008467"/>
    </source>
</evidence>
<accession>A0A4P2Q5Y8</accession>
<dbReference type="Proteomes" id="UP000295781">
    <property type="component" value="Chromosome"/>
</dbReference>
<gene>
    <name evidence="6" type="primary">fabH</name>
    <name evidence="6" type="ORF">SOCEGT47_053750</name>
</gene>
<dbReference type="InterPro" id="IPR020841">
    <property type="entry name" value="PKS_Beta-ketoAc_synthase_dom"/>
</dbReference>
<dbReference type="SUPFAM" id="SSF53901">
    <property type="entry name" value="Thiolase-like"/>
    <property type="match status" value="3"/>
</dbReference>
<dbReference type="InterPro" id="IPR014030">
    <property type="entry name" value="Ketoacyl_synth_N"/>
</dbReference>
<comment type="similarity">
    <text evidence="1 3">Belongs to the thiolase-like superfamily. Beta-ketoacyl-ACP synthases family.</text>
</comment>
<feature type="region of interest" description="Disordered" evidence="4">
    <location>
        <begin position="310"/>
        <end position="334"/>
    </location>
</feature>
<dbReference type="Pfam" id="PF00109">
    <property type="entry name" value="ketoacyl-synt"/>
    <property type="match status" value="2"/>
</dbReference>
<dbReference type="OrthoDB" id="5479871at2"/>
<dbReference type="Pfam" id="PF02801">
    <property type="entry name" value="Ketoacyl-synt_C"/>
    <property type="match status" value="1"/>
</dbReference>
<evidence type="ECO:0000256" key="3">
    <source>
        <dbReference type="RuleBase" id="RU003694"/>
    </source>
</evidence>
<dbReference type="Gene3D" id="3.40.47.10">
    <property type="match status" value="3"/>
</dbReference>
<sequence length="638" mass="64474">MSDACVIASGAVSALGLGPLAYRVPEVGEPAPVAIARDAELARAGLLRPFAARAPAQLGVAAGADRAADLLKAALSQALATLEDVRPGFRRERLGIALGTSSGGMLTAERFFAARAEGAPASALAELARGATYFAPFNEALAAFGLERTPLRTHLLAACAASTLAIGLGLRWLDRDACDLVLAGGYDALSVFVAAGFEALRATSASRPRPFGLGRDGMALGEGAAVVALVREDRRRGAPVLFRVAGFGASTDAVHITAPDRTGSGLARAGAAALADAGWSASRVGLVSAHATATPYNDAMESRAIAAVFAAPRPPPGPEAPPDASPSPPVVHPFKAQIGHTLGAAGALESLAAAAALGASVAPPAASEGERDPDAPALLLARAEPRKLDAALKLSAAFGGANAALLLTSSASGRRPRRARPVFLRAHARVTGADVDLGRLAEATGVARDRLARLDALCRLGLSAVVALAAQVGADTLRGAGIVAGHALATLDTNEVYDARRRARGARFVEPRLFPATSPNAIAGECAIAYQLTGPSFAVSAGLGGALEALRAAAGLVATSDADRMVVLAADDAGPVARELLARTGAGGRSLACGAVALLLQADPGDPARLREVDPDLSVDHEGPVGHLALLRWLDRHG</sequence>
<feature type="domain" description="Ketosynthase family 3 (KS3)" evidence="5">
    <location>
        <begin position="1"/>
        <end position="409"/>
    </location>
</feature>
<dbReference type="PANTHER" id="PTHR11712:SF336">
    <property type="entry name" value="3-OXOACYL-[ACYL-CARRIER-PROTEIN] SYNTHASE, MITOCHONDRIAL"/>
    <property type="match status" value="1"/>
</dbReference>
<dbReference type="InterPro" id="IPR014031">
    <property type="entry name" value="Ketoacyl_synth_C"/>
</dbReference>
<dbReference type="GO" id="GO:0006633">
    <property type="term" value="P:fatty acid biosynthetic process"/>
    <property type="evidence" value="ECO:0007669"/>
    <property type="project" value="TreeGrafter"/>
</dbReference>
<evidence type="ECO:0000313" key="6">
    <source>
        <dbReference type="EMBL" id="AUX24835.1"/>
    </source>
</evidence>
<evidence type="ECO:0000256" key="4">
    <source>
        <dbReference type="SAM" id="MobiDB-lite"/>
    </source>
</evidence>
<name>A0A4P2Q5Y8_SORCE</name>
<protein>
    <submittedName>
        <fullName evidence="6">3-oxoacyl-ACP synthase</fullName>
    </submittedName>
</protein>
<evidence type="ECO:0000313" key="7">
    <source>
        <dbReference type="Proteomes" id="UP000295781"/>
    </source>
</evidence>
<reference evidence="6 7" key="1">
    <citation type="submission" date="2015-09" db="EMBL/GenBank/DDBJ databases">
        <title>Sorangium comparison.</title>
        <authorList>
            <person name="Zaburannyi N."/>
            <person name="Bunk B."/>
            <person name="Overmann J."/>
            <person name="Mueller R."/>
        </authorList>
    </citation>
    <scope>NUCLEOTIDE SEQUENCE [LARGE SCALE GENOMIC DNA]</scope>
    <source>
        <strain evidence="6 7">So ceGT47</strain>
    </source>
</reference>
<evidence type="ECO:0000259" key="5">
    <source>
        <dbReference type="PROSITE" id="PS52004"/>
    </source>
</evidence>
<dbReference type="RefSeq" id="WP_129351375.1">
    <property type="nucleotide sequence ID" value="NZ_CP012670.1"/>
</dbReference>